<evidence type="ECO:0000313" key="4">
    <source>
        <dbReference type="EMBL" id="SFK56999.1"/>
    </source>
</evidence>
<dbReference type="STRING" id="115433.SAMN05421835_12468"/>
<dbReference type="EMBL" id="FORP01000024">
    <property type="protein sequence ID" value="SFK56999.1"/>
    <property type="molecule type" value="Genomic_DNA"/>
</dbReference>
<name>A0A1I4AMN4_9PSEU</name>
<dbReference type="GO" id="GO:0004553">
    <property type="term" value="F:hydrolase activity, hydrolyzing O-glycosyl compounds"/>
    <property type="evidence" value="ECO:0007669"/>
    <property type="project" value="InterPro"/>
</dbReference>
<dbReference type="PROSITE" id="PS51762">
    <property type="entry name" value="GH16_2"/>
    <property type="match status" value="1"/>
</dbReference>
<dbReference type="Proteomes" id="UP000199025">
    <property type="component" value="Unassembled WGS sequence"/>
</dbReference>
<dbReference type="InterPro" id="IPR013320">
    <property type="entry name" value="ConA-like_dom_sf"/>
</dbReference>
<proteinExistence type="inferred from homology"/>
<evidence type="ECO:0000256" key="2">
    <source>
        <dbReference type="SAM" id="MobiDB-lite"/>
    </source>
</evidence>
<accession>A0A1I4AMN4</accession>
<evidence type="ECO:0000256" key="1">
    <source>
        <dbReference type="ARBA" id="ARBA00006865"/>
    </source>
</evidence>
<dbReference type="GO" id="GO:0005975">
    <property type="term" value="P:carbohydrate metabolic process"/>
    <property type="evidence" value="ECO:0007669"/>
    <property type="project" value="InterPro"/>
</dbReference>
<dbReference type="RefSeq" id="WP_245783330.1">
    <property type="nucleotide sequence ID" value="NZ_CBDQZW010000024.1"/>
</dbReference>
<organism evidence="4 5">
    <name type="scientific">Amycolatopsis sacchari</name>
    <dbReference type="NCBI Taxonomy" id="115433"/>
    <lineage>
        <taxon>Bacteria</taxon>
        <taxon>Bacillati</taxon>
        <taxon>Actinomycetota</taxon>
        <taxon>Actinomycetes</taxon>
        <taxon>Pseudonocardiales</taxon>
        <taxon>Pseudonocardiaceae</taxon>
        <taxon>Amycolatopsis</taxon>
    </lineage>
</organism>
<dbReference type="AlphaFoldDB" id="A0A1I4AMN4"/>
<comment type="similarity">
    <text evidence="1">Belongs to the glycosyl hydrolase 16 family.</text>
</comment>
<feature type="domain" description="GH16" evidence="3">
    <location>
        <begin position="43"/>
        <end position="270"/>
    </location>
</feature>
<dbReference type="InterPro" id="IPR000757">
    <property type="entry name" value="Beta-glucanase-like"/>
</dbReference>
<keyword evidence="5" id="KW-1185">Reference proteome</keyword>
<gene>
    <name evidence="4" type="ORF">SAMN05421835_12468</name>
</gene>
<dbReference type="InterPro" id="IPR050546">
    <property type="entry name" value="Glycosyl_Hydrlase_16"/>
</dbReference>
<sequence>MKRRTTPLILCAVLIVAAVAAFVLTTQRFGSDDSGERAEQGSPGVAGAPPPQPASTEAAVLNGWQLVAGDDFNGTKIDTKRWDVYDGANSVGETWSRKQCTVSGGVLTLAGRADDAGTTCGLSWKGDQTFGRWEVRARLPVPADANYAPTFLLWGADDLNFPEAGEIDFSETWNPERQFAESWLHGPGNLKGPYIKSNPVDLIQWHNFGVDWQADKITLYLDGQVWGVYDDPKYIPQTPMHLVLQLSFVRKHPGTPVATTAQVDWARVYR</sequence>
<feature type="region of interest" description="Disordered" evidence="2">
    <location>
        <begin position="31"/>
        <end position="55"/>
    </location>
</feature>
<dbReference type="Gene3D" id="2.60.120.200">
    <property type="match status" value="1"/>
</dbReference>
<evidence type="ECO:0000313" key="5">
    <source>
        <dbReference type="Proteomes" id="UP000199025"/>
    </source>
</evidence>
<evidence type="ECO:0000259" key="3">
    <source>
        <dbReference type="PROSITE" id="PS51762"/>
    </source>
</evidence>
<keyword evidence="4" id="KW-0378">Hydrolase</keyword>
<dbReference type="CDD" id="cd00413">
    <property type="entry name" value="Glyco_hydrolase_16"/>
    <property type="match status" value="1"/>
</dbReference>
<dbReference type="PANTHER" id="PTHR10963:SF55">
    <property type="entry name" value="GLYCOSIDE HYDROLASE FAMILY 16 PROTEIN"/>
    <property type="match status" value="1"/>
</dbReference>
<dbReference type="PANTHER" id="PTHR10963">
    <property type="entry name" value="GLYCOSYL HYDROLASE-RELATED"/>
    <property type="match status" value="1"/>
</dbReference>
<dbReference type="SUPFAM" id="SSF49899">
    <property type="entry name" value="Concanavalin A-like lectins/glucanases"/>
    <property type="match status" value="1"/>
</dbReference>
<reference evidence="4 5" key="1">
    <citation type="submission" date="2016-10" db="EMBL/GenBank/DDBJ databases">
        <authorList>
            <person name="de Groot N.N."/>
        </authorList>
    </citation>
    <scope>NUCLEOTIDE SEQUENCE [LARGE SCALE GENOMIC DNA]</scope>
    <source>
        <strain evidence="4 5">DSM 44468</strain>
    </source>
</reference>
<protein>
    <submittedName>
        <fullName evidence="4">Glycosyl hydrolases family 16</fullName>
    </submittedName>
</protein>
<dbReference type="Pfam" id="PF00722">
    <property type="entry name" value="Glyco_hydro_16"/>
    <property type="match status" value="1"/>
</dbReference>